<evidence type="ECO:0000313" key="2">
    <source>
        <dbReference type="EMBL" id="BAY55664.1"/>
    </source>
</evidence>
<feature type="compositionally biased region" description="Low complexity" evidence="1">
    <location>
        <begin position="24"/>
        <end position="47"/>
    </location>
</feature>
<dbReference type="EMBL" id="AP018203">
    <property type="protein sequence ID" value="BAY55664.1"/>
    <property type="molecule type" value="Genomic_DNA"/>
</dbReference>
<evidence type="ECO:0000313" key="3">
    <source>
        <dbReference type="Proteomes" id="UP000217895"/>
    </source>
</evidence>
<reference evidence="2 3" key="1">
    <citation type="submission" date="2017-06" db="EMBL/GenBank/DDBJ databases">
        <title>Genome sequencing of cyanobaciteial culture collection at National Institute for Environmental Studies (NIES).</title>
        <authorList>
            <person name="Hirose Y."/>
            <person name="Shimura Y."/>
            <person name="Fujisawa T."/>
            <person name="Nakamura Y."/>
            <person name="Kawachi M."/>
        </authorList>
    </citation>
    <scope>NUCLEOTIDE SEQUENCE [LARGE SCALE GENOMIC DNA]</scope>
    <source>
        <strain evidence="2 3">NIES-2135</strain>
    </source>
</reference>
<dbReference type="AlphaFoldDB" id="A0A1Z4JFW1"/>
<gene>
    <name evidence="2" type="ORF">NIES2135_24880</name>
</gene>
<name>A0A1Z4JFW1_LEPBY</name>
<proteinExistence type="predicted"/>
<feature type="region of interest" description="Disordered" evidence="1">
    <location>
        <begin position="1"/>
        <end position="102"/>
    </location>
</feature>
<organism evidence="2 3">
    <name type="scientific">Leptolyngbya boryana NIES-2135</name>
    <dbReference type="NCBI Taxonomy" id="1973484"/>
    <lineage>
        <taxon>Bacteria</taxon>
        <taxon>Bacillati</taxon>
        <taxon>Cyanobacteriota</taxon>
        <taxon>Cyanophyceae</taxon>
        <taxon>Leptolyngbyales</taxon>
        <taxon>Leptolyngbyaceae</taxon>
        <taxon>Leptolyngbya group</taxon>
        <taxon>Leptolyngbya</taxon>
    </lineage>
</organism>
<protein>
    <submittedName>
        <fullName evidence="2">Uncharacterized protein</fullName>
    </submittedName>
</protein>
<feature type="compositionally biased region" description="Low complexity" evidence="1">
    <location>
        <begin position="1"/>
        <end position="13"/>
    </location>
</feature>
<sequence>MATSRRTQTSTRRTSNRRTAAKVTETPESSAPAPAETPEATSESPSPDVGESLEVNEPPIVSEQPEVSEPTDPISETALDSDFQEASTESTPKESIPEEPPMSNADVIEATATPAEGNGSAIEIRSDVPSLSIWNRPVMPSDIEIVGTITSSGERPIEASHLAVFGTILNGRPILASNLKVAEMLPGNRPIFYSDFHSVSALTLAGDRPVMASASGLMHAEKLPGDRPIFTNDVDDPSTLMGFID</sequence>
<accession>A0A1Z4JFW1</accession>
<evidence type="ECO:0000256" key="1">
    <source>
        <dbReference type="SAM" id="MobiDB-lite"/>
    </source>
</evidence>
<dbReference type="Proteomes" id="UP000217895">
    <property type="component" value="Chromosome"/>
</dbReference>
<keyword evidence="3" id="KW-1185">Reference proteome</keyword>